<organism evidence="3 4">
    <name type="scientific">Peredibacter starrii</name>
    <dbReference type="NCBI Taxonomy" id="28202"/>
    <lineage>
        <taxon>Bacteria</taxon>
        <taxon>Pseudomonadati</taxon>
        <taxon>Bdellovibrionota</taxon>
        <taxon>Bacteriovoracia</taxon>
        <taxon>Bacteriovoracales</taxon>
        <taxon>Bacteriovoracaceae</taxon>
        <taxon>Peredibacter</taxon>
    </lineage>
</organism>
<gene>
    <name evidence="3" type="ORF">SOO65_20440</name>
</gene>
<reference evidence="3 4" key="1">
    <citation type="submission" date="2023-11" db="EMBL/GenBank/DDBJ databases">
        <title>Peredibacter starrii A3.12.</title>
        <authorList>
            <person name="Mitchell R.J."/>
        </authorList>
    </citation>
    <scope>NUCLEOTIDE SEQUENCE [LARGE SCALE GENOMIC DNA]</scope>
    <source>
        <strain evidence="3 4">A3.12</strain>
    </source>
</reference>
<dbReference type="AlphaFoldDB" id="A0AAX4HP24"/>
<evidence type="ECO:0000313" key="3">
    <source>
        <dbReference type="EMBL" id="WPU65069.1"/>
    </source>
</evidence>
<proteinExistence type="predicted"/>
<accession>A0AAX4HP24</accession>
<feature type="domain" description="Response regulatory" evidence="2">
    <location>
        <begin position="3"/>
        <end position="120"/>
    </location>
</feature>
<sequence>MKKILLLDDNKELCTLMTAMFRELGDHDISCFNSYAEMVALKSHQINFDVAFLDVNLGVNVPSGIDAFDWLINSGYKGRIIFFTGHARSYPLLKKSMEYPNVRLLEKPADIEKIQAQLDD</sequence>
<evidence type="ECO:0000256" key="1">
    <source>
        <dbReference type="PROSITE-ProRule" id="PRU00169"/>
    </source>
</evidence>
<dbReference type="SUPFAM" id="SSF52172">
    <property type="entry name" value="CheY-like"/>
    <property type="match status" value="1"/>
</dbReference>
<dbReference type="PROSITE" id="PS50110">
    <property type="entry name" value="RESPONSE_REGULATORY"/>
    <property type="match status" value="1"/>
</dbReference>
<dbReference type="EMBL" id="CP139487">
    <property type="protein sequence ID" value="WPU65069.1"/>
    <property type="molecule type" value="Genomic_DNA"/>
</dbReference>
<evidence type="ECO:0000313" key="4">
    <source>
        <dbReference type="Proteomes" id="UP001324634"/>
    </source>
</evidence>
<keyword evidence="4" id="KW-1185">Reference proteome</keyword>
<dbReference type="SMART" id="SM00448">
    <property type="entry name" value="REC"/>
    <property type="match status" value="1"/>
</dbReference>
<dbReference type="InterPro" id="IPR011006">
    <property type="entry name" value="CheY-like_superfamily"/>
</dbReference>
<protein>
    <submittedName>
        <fullName evidence="3">Response regulator</fullName>
    </submittedName>
</protein>
<dbReference type="KEGG" id="psti:SOO65_20440"/>
<dbReference type="Pfam" id="PF00072">
    <property type="entry name" value="Response_reg"/>
    <property type="match status" value="1"/>
</dbReference>
<dbReference type="Gene3D" id="3.40.50.2300">
    <property type="match status" value="1"/>
</dbReference>
<evidence type="ECO:0000259" key="2">
    <source>
        <dbReference type="PROSITE" id="PS50110"/>
    </source>
</evidence>
<dbReference type="RefSeq" id="WP_321395070.1">
    <property type="nucleotide sequence ID" value="NZ_CP139487.1"/>
</dbReference>
<keyword evidence="1" id="KW-0597">Phosphoprotein</keyword>
<dbReference type="CDD" id="cd00156">
    <property type="entry name" value="REC"/>
    <property type="match status" value="1"/>
</dbReference>
<feature type="modified residue" description="4-aspartylphosphate" evidence="1">
    <location>
        <position position="54"/>
    </location>
</feature>
<dbReference type="GO" id="GO:0000160">
    <property type="term" value="P:phosphorelay signal transduction system"/>
    <property type="evidence" value="ECO:0007669"/>
    <property type="project" value="InterPro"/>
</dbReference>
<dbReference type="InterPro" id="IPR001789">
    <property type="entry name" value="Sig_transdc_resp-reg_receiver"/>
</dbReference>
<dbReference type="Proteomes" id="UP001324634">
    <property type="component" value="Chromosome"/>
</dbReference>
<name>A0AAX4HP24_9BACT</name>